<dbReference type="AlphaFoldDB" id="A0A1Q9H4V7"/>
<evidence type="ECO:0000313" key="1">
    <source>
        <dbReference type="EMBL" id="BAX52866.1"/>
    </source>
</evidence>
<gene>
    <name evidence="2" type="ORF">IC627_08360</name>
    <name evidence="1" type="ORF">PDPUS_1_01492</name>
</gene>
<proteinExistence type="predicted"/>
<evidence type="ECO:0000313" key="3">
    <source>
        <dbReference type="Proteomes" id="UP000218676"/>
    </source>
</evidence>
<evidence type="ECO:0000313" key="4">
    <source>
        <dbReference type="Proteomes" id="UP000516656"/>
    </source>
</evidence>
<reference evidence="3" key="2">
    <citation type="submission" date="2017-05" db="EMBL/GenBank/DDBJ databases">
        <title>Whole genome sequence of fish pathogenic bacteria, Photobacterium damselae subsp. piscicida, strain 91-197, isolated from hybrid striped bass (Morone sp.) in USA.</title>
        <authorList>
            <person name="Teru Y."/>
            <person name="Hikima J."/>
            <person name="Kono T."/>
            <person name="Sakai M."/>
            <person name="Takano T."/>
            <person name="Hawke J.P."/>
            <person name="Takeyama H."/>
            <person name="Aoki T."/>
        </authorList>
    </citation>
    <scope>NUCLEOTIDE SEQUENCE [LARGE SCALE GENOMIC DNA]</scope>
    <source>
        <strain evidence="3">91-197</strain>
    </source>
</reference>
<dbReference type="EMBL" id="AP018045">
    <property type="protein sequence ID" value="BAX52866.1"/>
    <property type="molecule type" value="Genomic_DNA"/>
</dbReference>
<protein>
    <submittedName>
        <fullName evidence="2">Uncharacterized protein</fullName>
    </submittedName>
</protein>
<dbReference type="Proteomes" id="UP000218676">
    <property type="component" value="Chromosome 1"/>
</dbReference>
<dbReference type="Proteomes" id="UP000516656">
    <property type="component" value="Chromosome 1"/>
</dbReference>
<reference evidence="1" key="1">
    <citation type="journal article" date="2017" name="Genome Announc.">
        <title>Whole-Genome Sequence of Photobacterium damselae subsp. piscicida Strain 91-197, Isolated from Hybrid Striped Bass (Morone sp.) in the United States.</title>
        <authorList>
            <person name="Teru Y."/>
            <person name="Hikima J."/>
            <person name="Kono T."/>
            <person name="Sakai M."/>
            <person name="Takano T."/>
            <person name="Hawke J.P."/>
            <person name="Takeyama H."/>
            <person name="Aoki T."/>
        </authorList>
    </citation>
    <scope>NUCLEOTIDE SEQUENCE</scope>
    <source>
        <strain evidence="1">91-197</strain>
    </source>
</reference>
<organism evidence="2 4">
    <name type="scientific">Photobacterium damsela subsp. piscicida</name>
    <name type="common">Pasteurella piscicida</name>
    <dbReference type="NCBI Taxonomy" id="38294"/>
    <lineage>
        <taxon>Bacteria</taxon>
        <taxon>Pseudomonadati</taxon>
        <taxon>Pseudomonadota</taxon>
        <taxon>Gammaproteobacteria</taxon>
        <taxon>Vibrionales</taxon>
        <taxon>Vibrionaceae</taxon>
        <taxon>Photobacterium</taxon>
    </lineage>
</organism>
<sequence length="119" mass="13541">MDKIEFKLGNIVYSYHLTKEQQELLALTEQTEVDLNAWDGFSTALHNSIIQAIPDELKPPTEQEIQLANNMAKDLNLGLPDGYRESARVCRVFINQHQAAYDRLLAMFNGIKGQLLKSH</sequence>
<evidence type="ECO:0000313" key="2">
    <source>
        <dbReference type="EMBL" id="QOD55393.1"/>
    </source>
</evidence>
<dbReference type="EMBL" id="CP061854">
    <property type="protein sequence ID" value="QOD55393.1"/>
    <property type="molecule type" value="Genomic_DNA"/>
</dbReference>
<accession>A0A1Q9H4V7</accession>
<dbReference type="RefSeq" id="WP_044175561.1">
    <property type="nucleotide sequence ID" value="NZ_AP018045.1"/>
</dbReference>
<reference evidence="2 4" key="3">
    <citation type="submission" date="2020-09" db="EMBL/GenBank/DDBJ databases">
        <title>Complete, closed and curated genome sequences of Photobacterium damselae subsp. piscicida isolates from Australia indicate localised evolution and additional plasmid-borne pathogenicity mechanisms.</title>
        <authorList>
            <person name="Baseggio L."/>
            <person name="Silayeva O."/>
            <person name="Buller N."/>
            <person name="Landos M."/>
            <person name="Engelstaedter J."/>
            <person name="Barnes A.C."/>
        </authorList>
    </citation>
    <scope>NUCLEOTIDE SEQUENCE [LARGE SCALE GENOMIC DNA]</scope>
    <source>
        <strain evidence="2 4">AS-16-0540-1</strain>
    </source>
</reference>
<name>A0A1Q9H4V7_PHODP</name>